<keyword evidence="2" id="KW-1185">Reference proteome</keyword>
<name>A0ABN1K2G6_9BURK</name>
<comment type="caution">
    <text evidence="1">The sequence shown here is derived from an EMBL/GenBank/DDBJ whole genome shotgun (WGS) entry which is preliminary data.</text>
</comment>
<proteinExistence type="predicted"/>
<organism evidence="1 2">
    <name type="scientific">Ideonella azotifigens</name>
    <dbReference type="NCBI Taxonomy" id="513160"/>
    <lineage>
        <taxon>Bacteria</taxon>
        <taxon>Pseudomonadati</taxon>
        <taxon>Pseudomonadota</taxon>
        <taxon>Betaproteobacteria</taxon>
        <taxon>Burkholderiales</taxon>
        <taxon>Sphaerotilaceae</taxon>
        <taxon>Ideonella</taxon>
    </lineage>
</organism>
<gene>
    <name evidence="1" type="ORF">GCM10009107_27560</name>
</gene>
<evidence type="ECO:0000313" key="1">
    <source>
        <dbReference type="EMBL" id="GAA0753021.1"/>
    </source>
</evidence>
<dbReference type="Proteomes" id="UP001500279">
    <property type="component" value="Unassembled WGS sequence"/>
</dbReference>
<accession>A0ABN1K2G6</accession>
<dbReference type="EMBL" id="BAAAEW010000016">
    <property type="protein sequence ID" value="GAA0753021.1"/>
    <property type="molecule type" value="Genomic_DNA"/>
</dbReference>
<protein>
    <submittedName>
        <fullName evidence="1">YlcI/YnfO family protein</fullName>
    </submittedName>
</protein>
<dbReference type="NCBIfam" id="NF041551">
    <property type="entry name" value="YlcI_YnfO_N"/>
    <property type="match status" value="1"/>
</dbReference>
<reference evidence="1 2" key="1">
    <citation type="journal article" date="2019" name="Int. J. Syst. Evol. Microbiol.">
        <title>The Global Catalogue of Microorganisms (GCM) 10K type strain sequencing project: providing services to taxonomists for standard genome sequencing and annotation.</title>
        <authorList>
            <consortium name="The Broad Institute Genomics Platform"/>
            <consortium name="The Broad Institute Genome Sequencing Center for Infectious Disease"/>
            <person name="Wu L."/>
            <person name="Ma J."/>
        </authorList>
    </citation>
    <scope>NUCLEOTIDE SEQUENCE [LARGE SCALE GENOMIC DNA]</scope>
    <source>
        <strain evidence="1 2">JCM 15503</strain>
    </source>
</reference>
<sequence>MPRICDTLRDMKTATIPSVRVEPEFRAEVEAVLGKGESLTEFVEAALRASVERRRLQSEFIARGLRSRDEAHRTGDYVAADVVLEGLQRKLDAARAKAKVAKTGK</sequence>
<evidence type="ECO:0000313" key="2">
    <source>
        <dbReference type="Proteomes" id="UP001500279"/>
    </source>
</evidence>